<evidence type="ECO:0000256" key="5">
    <source>
        <dbReference type="ARBA" id="ARBA00022475"/>
    </source>
</evidence>
<keyword evidence="26" id="KW-1185">Reference proteome</keyword>
<feature type="active site" description="Proton acceptor" evidence="20">
    <location>
        <position position="66"/>
    </location>
</feature>
<keyword evidence="10 23" id="KW-0479">Metal-binding</keyword>
<keyword evidence="15 24" id="KW-1133">Transmembrane helix</keyword>
<feature type="binding site" evidence="23">
    <location>
        <position position="25"/>
    </location>
    <ligand>
        <name>a divalent metal cation</name>
        <dbReference type="ChEBI" id="CHEBI:60240"/>
    </ligand>
</feature>
<reference evidence="25 26" key="1">
    <citation type="submission" date="2019-09" db="EMBL/GenBank/DDBJ databases">
        <authorList>
            <person name="Silva M."/>
            <person name="Pereira G."/>
            <person name="Lopes-Da-Costa L."/>
            <person name="Silva E."/>
        </authorList>
    </citation>
    <scope>NUCLEOTIDE SEQUENCE [LARGE SCALE GENOMIC DNA]</scope>
    <source>
        <strain evidence="25 26">FMV-PI01</strain>
    </source>
</reference>
<keyword evidence="13 22" id="KW-0067">ATP-binding</keyword>
<feature type="binding site" evidence="22">
    <location>
        <begin position="91"/>
        <end position="92"/>
    </location>
    <ligand>
        <name>ATP</name>
        <dbReference type="ChEBI" id="CHEBI:30616"/>
    </ligand>
</feature>
<gene>
    <name evidence="25" type="ORF">F1B92_07950</name>
</gene>
<dbReference type="PANTHER" id="PTHR34299">
    <property type="entry name" value="DIACYLGLYCEROL KINASE"/>
    <property type="match status" value="1"/>
</dbReference>
<sequence>MKPKYSFFKNANYALQGLKQAVKNEMSFKIELVCVCVLSIILIFLEISILEKLIMFIVLILILISELINTAIENVVDLITSDYQILAKIAKDIASAIVFLSINLAIIVWCVILFYNFKQYF</sequence>
<protein>
    <recommendedName>
        <fullName evidence="4 24">Diacylglycerol kinase</fullName>
        <ecNumber evidence="3 24">2.7.1.107</ecNumber>
    </recommendedName>
</protein>
<evidence type="ECO:0000256" key="4">
    <source>
        <dbReference type="ARBA" id="ARBA00017575"/>
    </source>
</evidence>
<keyword evidence="16 24" id="KW-0443">Lipid metabolism</keyword>
<feature type="binding site" evidence="21">
    <location>
        <position position="66"/>
    </location>
    <ligand>
        <name>substrate</name>
    </ligand>
</feature>
<dbReference type="GO" id="GO:0005886">
    <property type="term" value="C:plasma membrane"/>
    <property type="evidence" value="ECO:0007669"/>
    <property type="project" value="UniProtKB-SubCell"/>
</dbReference>
<evidence type="ECO:0000256" key="6">
    <source>
        <dbReference type="ARBA" id="ARBA00022516"/>
    </source>
</evidence>
<comment type="catalytic activity">
    <reaction evidence="24">
        <text>a 1,2-diacyl-sn-glycerol + ATP = a 1,2-diacyl-sn-glycero-3-phosphate + ADP + H(+)</text>
        <dbReference type="Rhea" id="RHEA:10272"/>
        <dbReference type="ChEBI" id="CHEBI:15378"/>
        <dbReference type="ChEBI" id="CHEBI:17815"/>
        <dbReference type="ChEBI" id="CHEBI:30616"/>
        <dbReference type="ChEBI" id="CHEBI:58608"/>
        <dbReference type="ChEBI" id="CHEBI:456216"/>
        <dbReference type="EC" id="2.7.1.107"/>
    </reaction>
</comment>
<dbReference type="InterPro" id="IPR033718">
    <property type="entry name" value="DAGK_prok"/>
</dbReference>
<evidence type="ECO:0000256" key="13">
    <source>
        <dbReference type="ARBA" id="ARBA00022840"/>
    </source>
</evidence>
<comment type="caution">
    <text evidence="25">The sequence shown here is derived from an EMBL/GenBank/DDBJ whole genome shotgun (WGS) entry which is preliminary data.</text>
</comment>
<evidence type="ECO:0000256" key="21">
    <source>
        <dbReference type="PIRSR" id="PIRSR600829-2"/>
    </source>
</evidence>
<dbReference type="EC" id="2.7.1.107" evidence="3 24"/>
<evidence type="ECO:0000256" key="24">
    <source>
        <dbReference type="RuleBase" id="RU363065"/>
    </source>
</evidence>
<dbReference type="Proteomes" id="UP000476338">
    <property type="component" value="Unassembled WGS sequence"/>
</dbReference>
<keyword evidence="18" id="KW-0594">Phospholipid biosynthesis</keyword>
<dbReference type="AlphaFoldDB" id="A0A6L5WIN2"/>
<feature type="binding site" evidence="22">
    <location>
        <position position="73"/>
    </location>
    <ligand>
        <name>ATP</name>
        <dbReference type="ChEBI" id="CHEBI:30616"/>
    </ligand>
</feature>
<dbReference type="CDD" id="cd14264">
    <property type="entry name" value="DAGK_IM"/>
    <property type="match status" value="1"/>
</dbReference>
<dbReference type="PROSITE" id="PS01069">
    <property type="entry name" value="DAGK_PROKAR"/>
    <property type="match status" value="1"/>
</dbReference>
<keyword evidence="19 24" id="KW-1208">Phospholipid metabolism</keyword>
<evidence type="ECO:0000256" key="16">
    <source>
        <dbReference type="ARBA" id="ARBA00023098"/>
    </source>
</evidence>
<feature type="transmembrane region" description="Helical" evidence="24">
    <location>
        <begin position="93"/>
        <end position="115"/>
    </location>
</feature>
<evidence type="ECO:0000256" key="14">
    <source>
        <dbReference type="ARBA" id="ARBA00022842"/>
    </source>
</evidence>
<evidence type="ECO:0000256" key="19">
    <source>
        <dbReference type="ARBA" id="ARBA00023264"/>
    </source>
</evidence>
<feature type="binding site" evidence="21">
    <location>
        <position position="95"/>
    </location>
    <ligand>
        <name>substrate</name>
    </ligand>
</feature>
<feature type="transmembrane region" description="Helical" evidence="24">
    <location>
        <begin position="53"/>
        <end position="72"/>
    </location>
</feature>
<evidence type="ECO:0000256" key="17">
    <source>
        <dbReference type="ARBA" id="ARBA00023136"/>
    </source>
</evidence>
<evidence type="ECO:0000313" key="25">
    <source>
        <dbReference type="EMBL" id="MSN97090.1"/>
    </source>
</evidence>
<evidence type="ECO:0000256" key="1">
    <source>
        <dbReference type="ARBA" id="ARBA00004429"/>
    </source>
</evidence>
<evidence type="ECO:0000256" key="10">
    <source>
        <dbReference type="ARBA" id="ARBA00022723"/>
    </source>
</evidence>
<organism evidence="25 26">
    <name type="scientific">Campylobacter portucalensis</name>
    <dbReference type="NCBI Taxonomy" id="2608384"/>
    <lineage>
        <taxon>Bacteria</taxon>
        <taxon>Pseudomonadati</taxon>
        <taxon>Campylobacterota</taxon>
        <taxon>Epsilonproteobacteria</taxon>
        <taxon>Campylobacterales</taxon>
        <taxon>Campylobacteraceae</taxon>
        <taxon>Campylobacter</taxon>
    </lineage>
</organism>
<comment type="subcellular location">
    <subcellularLocation>
        <location evidence="1">Cell inner membrane</location>
        <topology evidence="1">Multi-pass membrane protein</topology>
    </subcellularLocation>
</comment>
<keyword evidence="6" id="KW-0444">Lipid biosynthesis</keyword>
<feature type="binding site" evidence="22">
    <location>
        <position position="13"/>
    </location>
    <ligand>
        <name>ATP</name>
        <dbReference type="ChEBI" id="CHEBI:30616"/>
    </ligand>
</feature>
<comment type="similarity">
    <text evidence="2 24">Belongs to the bacterial diacylglycerol kinase family.</text>
</comment>
<evidence type="ECO:0000256" key="22">
    <source>
        <dbReference type="PIRSR" id="PIRSR600829-3"/>
    </source>
</evidence>
<dbReference type="GO" id="GO:0006654">
    <property type="term" value="P:phosphatidic acid biosynthetic process"/>
    <property type="evidence" value="ECO:0007669"/>
    <property type="project" value="InterPro"/>
</dbReference>
<evidence type="ECO:0000256" key="20">
    <source>
        <dbReference type="PIRSR" id="PIRSR600829-1"/>
    </source>
</evidence>
<keyword evidence="12 24" id="KW-0418">Kinase</keyword>
<keyword evidence="7" id="KW-0997">Cell inner membrane</keyword>
<feature type="binding site" evidence="23">
    <location>
        <position position="73"/>
    </location>
    <ligand>
        <name>a divalent metal cation</name>
        <dbReference type="ChEBI" id="CHEBI:60240"/>
    </ligand>
</feature>
<dbReference type="EMBL" id="VWSJ01000039">
    <property type="protein sequence ID" value="MSN97090.1"/>
    <property type="molecule type" value="Genomic_DNA"/>
</dbReference>
<evidence type="ECO:0000256" key="2">
    <source>
        <dbReference type="ARBA" id="ARBA00005967"/>
    </source>
</evidence>
<dbReference type="Gene3D" id="1.10.287.3610">
    <property type="match status" value="1"/>
</dbReference>
<dbReference type="RefSeq" id="WP_154571340.1">
    <property type="nucleotide sequence ID" value="NZ_VWSJ01000039.1"/>
</dbReference>
<keyword evidence="8 24" id="KW-0808">Transferase</keyword>
<evidence type="ECO:0000256" key="18">
    <source>
        <dbReference type="ARBA" id="ARBA00023209"/>
    </source>
</evidence>
<evidence type="ECO:0000256" key="23">
    <source>
        <dbReference type="PIRSR" id="PIRSR600829-4"/>
    </source>
</evidence>
<keyword evidence="9 24" id="KW-0812">Transmembrane</keyword>
<comment type="cofactor">
    <cofactor evidence="23">
        <name>Mg(2+)</name>
        <dbReference type="ChEBI" id="CHEBI:18420"/>
    </cofactor>
    <text evidence="23">Mn(2+), Zn(2+), Cd(2+) and Co(2+) support activity to lesser extents.</text>
</comment>
<evidence type="ECO:0000256" key="3">
    <source>
        <dbReference type="ARBA" id="ARBA00012133"/>
    </source>
</evidence>
<accession>A0A6L5WIN2</accession>
<evidence type="ECO:0000256" key="8">
    <source>
        <dbReference type="ARBA" id="ARBA00022679"/>
    </source>
</evidence>
<comment type="function">
    <text evidence="24">Catalyzes the ATP-dependent phosphorylation of sn-l,2-diacylglycerol (DAG) to phosphatidic acid. Involved in the recycling of diacylglycerol produced as a by-product during membrane-derived oligosaccharide (MDO) biosynthesis.</text>
</comment>
<dbReference type="GO" id="GO:0005524">
    <property type="term" value="F:ATP binding"/>
    <property type="evidence" value="ECO:0007669"/>
    <property type="project" value="UniProtKB-KW"/>
</dbReference>
<evidence type="ECO:0000313" key="26">
    <source>
        <dbReference type="Proteomes" id="UP000476338"/>
    </source>
</evidence>
<keyword evidence="14 23" id="KW-0460">Magnesium</keyword>
<reference evidence="25 26" key="2">
    <citation type="submission" date="2020-03" db="EMBL/GenBank/DDBJ databases">
        <title>Campylobacter portucalensis sp. nov., a new species of Campylobacter isolated from the reproductive tract of bulls.</title>
        <authorList>
            <person name="Silva M.F."/>
            <person name="Pereira G."/>
            <person name="Carneiro C."/>
            <person name="Hemphill A."/>
            <person name="Mateus L."/>
            <person name="Lopes-Da-Costa L."/>
            <person name="Silva E."/>
        </authorList>
    </citation>
    <scope>NUCLEOTIDE SEQUENCE [LARGE SCALE GENOMIC DNA]</scope>
    <source>
        <strain evidence="25 26">FMV-PI01</strain>
    </source>
</reference>
<keyword evidence="5" id="KW-1003">Cell membrane</keyword>
<evidence type="ECO:0000256" key="7">
    <source>
        <dbReference type="ARBA" id="ARBA00022519"/>
    </source>
</evidence>
<dbReference type="GO" id="GO:0004143">
    <property type="term" value="F:ATP-dependent diacylglycerol kinase activity"/>
    <property type="evidence" value="ECO:0007669"/>
    <property type="project" value="UniProtKB-EC"/>
</dbReference>
<dbReference type="GO" id="GO:0046872">
    <property type="term" value="F:metal ion binding"/>
    <property type="evidence" value="ECO:0007669"/>
    <property type="project" value="UniProtKB-KW"/>
</dbReference>
<evidence type="ECO:0000256" key="11">
    <source>
        <dbReference type="ARBA" id="ARBA00022741"/>
    </source>
</evidence>
<dbReference type="InterPro" id="IPR000829">
    <property type="entry name" value="DAGK"/>
</dbReference>
<name>A0A6L5WIN2_9BACT</name>
<dbReference type="InterPro" id="IPR036945">
    <property type="entry name" value="DAGK_sf"/>
</dbReference>
<feature type="transmembrane region" description="Helical" evidence="24">
    <location>
        <begin position="28"/>
        <end position="47"/>
    </location>
</feature>
<dbReference type="PANTHER" id="PTHR34299:SF1">
    <property type="entry name" value="DIACYLGLYCEROL KINASE"/>
    <property type="match status" value="1"/>
</dbReference>
<keyword evidence="11 22" id="KW-0547">Nucleotide-binding</keyword>
<evidence type="ECO:0000256" key="9">
    <source>
        <dbReference type="ARBA" id="ARBA00022692"/>
    </source>
</evidence>
<proteinExistence type="inferred from homology"/>
<evidence type="ECO:0000256" key="15">
    <source>
        <dbReference type="ARBA" id="ARBA00022989"/>
    </source>
</evidence>
<keyword evidence="17 24" id="KW-0472">Membrane</keyword>
<feature type="binding site" evidence="22">
    <location>
        <position position="25"/>
    </location>
    <ligand>
        <name>ATP</name>
        <dbReference type="ChEBI" id="CHEBI:30616"/>
    </ligand>
</feature>
<dbReference type="Pfam" id="PF01219">
    <property type="entry name" value="DAGK_prokar"/>
    <property type="match status" value="1"/>
</dbReference>
<evidence type="ECO:0000256" key="12">
    <source>
        <dbReference type="ARBA" id="ARBA00022777"/>
    </source>
</evidence>